<keyword evidence="1" id="KW-1133">Transmembrane helix</keyword>
<sequence length="66" mass="7319">MILAFFAVFLLGLFQCFQQARLAWISRNVDGLTIFQRRSYLLKAGCSASLGLLALIGLYDATKGVF</sequence>
<name>A0A3A8EH20_9GAMM</name>
<keyword evidence="1" id="KW-0472">Membrane</keyword>
<dbReference type="EMBL" id="RAXU01000041">
    <property type="protein sequence ID" value="RKG30060.1"/>
    <property type="molecule type" value="Genomic_DNA"/>
</dbReference>
<keyword evidence="1" id="KW-0812">Transmembrane</keyword>
<evidence type="ECO:0000313" key="2">
    <source>
        <dbReference type="EMBL" id="RKG30060.1"/>
    </source>
</evidence>
<evidence type="ECO:0000313" key="3">
    <source>
        <dbReference type="Proteomes" id="UP000269001"/>
    </source>
</evidence>
<keyword evidence="3" id="KW-1185">Reference proteome</keyword>
<feature type="transmembrane region" description="Helical" evidence="1">
    <location>
        <begin position="40"/>
        <end position="59"/>
    </location>
</feature>
<proteinExistence type="predicted"/>
<gene>
    <name evidence="2" type="ORF">D7V21_16620</name>
</gene>
<reference evidence="2 3" key="1">
    <citation type="submission" date="2018-09" db="EMBL/GenBank/DDBJ databases">
        <title>The draft genome of Acinetobacter spp. strains.</title>
        <authorList>
            <person name="Qin J."/>
            <person name="Feng Y."/>
            <person name="Zong Z."/>
        </authorList>
    </citation>
    <scope>NUCLEOTIDE SEQUENCE [LARGE SCALE GENOMIC DNA]</scope>
    <source>
        <strain evidence="2 3">WCHAc060096</strain>
    </source>
</reference>
<comment type="caution">
    <text evidence="2">The sequence shown here is derived from an EMBL/GenBank/DDBJ whole genome shotgun (WGS) entry which is preliminary data.</text>
</comment>
<dbReference type="Proteomes" id="UP000269001">
    <property type="component" value="Unassembled WGS sequence"/>
</dbReference>
<dbReference type="RefSeq" id="WP_120371478.1">
    <property type="nucleotide sequence ID" value="NZ_RAXU01000041.1"/>
</dbReference>
<dbReference type="AlphaFoldDB" id="A0A3A8EH20"/>
<accession>A0A3A8EH20</accession>
<evidence type="ECO:0000256" key="1">
    <source>
        <dbReference type="SAM" id="Phobius"/>
    </source>
</evidence>
<protein>
    <submittedName>
        <fullName evidence="2">Uncharacterized protein</fullName>
    </submittedName>
</protein>
<organism evidence="2 3">
    <name type="scientific">Acinetobacter guerrae</name>
    <dbReference type="NCBI Taxonomy" id="1843371"/>
    <lineage>
        <taxon>Bacteria</taxon>
        <taxon>Pseudomonadati</taxon>
        <taxon>Pseudomonadota</taxon>
        <taxon>Gammaproteobacteria</taxon>
        <taxon>Moraxellales</taxon>
        <taxon>Moraxellaceae</taxon>
        <taxon>Acinetobacter</taxon>
    </lineage>
</organism>